<evidence type="ECO:0000256" key="12">
    <source>
        <dbReference type="PIRSR" id="PIRSR000168-2"/>
    </source>
</evidence>
<dbReference type="SUPFAM" id="SSF56645">
    <property type="entry name" value="Acyl-CoA dehydrogenase NM domain-like"/>
    <property type="match status" value="1"/>
</dbReference>
<keyword evidence="7" id="KW-0560">Oxidoreductase</keyword>
<keyword evidence="4 10" id="KW-0285">Flavoprotein</keyword>
<dbReference type="GO" id="GO:0071949">
    <property type="term" value="F:FAD binding"/>
    <property type="evidence" value="ECO:0007669"/>
    <property type="project" value="InterPro"/>
</dbReference>
<reference evidence="17" key="1">
    <citation type="journal article" date="2017" name="Genome Biol.">
        <title>Comparative genomics reveals high biological diversity and specific adaptations in the industrially and medically important fungal genus Aspergillus.</title>
        <authorList>
            <person name="de Vries R.P."/>
            <person name="Riley R."/>
            <person name="Wiebenga A."/>
            <person name="Aguilar-Osorio G."/>
            <person name="Amillis S."/>
            <person name="Uchima C.A."/>
            <person name="Anderluh G."/>
            <person name="Asadollahi M."/>
            <person name="Askin M."/>
            <person name="Barry K."/>
            <person name="Battaglia E."/>
            <person name="Bayram O."/>
            <person name="Benocci T."/>
            <person name="Braus-Stromeyer S.A."/>
            <person name="Caldana C."/>
            <person name="Canovas D."/>
            <person name="Cerqueira G.C."/>
            <person name="Chen F."/>
            <person name="Chen W."/>
            <person name="Choi C."/>
            <person name="Clum A."/>
            <person name="Dos Santos R.A."/>
            <person name="Damasio A.R."/>
            <person name="Diallinas G."/>
            <person name="Emri T."/>
            <person name="Fekete E."/>
            <person name="Flipphi M."/>
            <person name="Freyberg S."/>
            <person name="Gallo A."/>
            <person name="Gournas C."/>
            <person name="Habgood R."/>
            <person name="Hainaut M."/>
            <person name="Harispe M.L."/>
            <person name="Henrissat B."/>
            <person name="Hilden K.S."/>
            <person name="Hope R."/>
            <person name="Hossain A."/>
            <person name="Karabika E."/>
            <person name="Karaffa L."/>
            <person name="Karanyi Z."/>
            <person name="Krasevec N."/>
            <person name="Kuo A."/>
            <person name="Kusch H."/>
            <person name="LaButti K."/>
            <person name="Lagendijk E.L."/>
            <person name="Lapidus A."/>
            <person name="Levasseur A."/>
            <person name="Lindquist E."/>
            <person name="Lipzen A."/>
            <person name="Logrieco A.F."/>
            <person name="MacCabe A."/>
            <person name="Maekelae M.R."/>
            <person name="Malavazi I."/>
            <person name="Melin P."/>
            <person name="Meyer V."/>
            <person name="Mielnichuk N."/>
            <person name="Miskei M."/>
            <person name="Molnar A.P."/>
            <person name="Mule G."/>
            <person name="Ngan C.Y."/>
            <person name="Orejas M."/>
            <person name="Orosz E."/>
            <person name="Ouedraogo J.P."/>
            <person name="Overkamp K.M."/>
            <person name="Park H.-S."/>
            <person name="Perrone G."/>
            <person name="Piumi F."/>
            <person name="Punt P.J."/>
            <person name="Ram A.F."/>
            <person name="Ramon A."/>
            <person name="Rauscher S."/>
            <person name="Record E."/>
            <person name="Riano-Pachon D.M."/>
            <person name="Robert V."/>
            <person name="Roehrig J."/>
            <person name="Ruller R."/>
            <person name="Salamov A."/>
            <person name="Salih N.S."/>
            <person name="Samson R.A."/>
            <person name="Sandor E."/>
            <person name="Sanguinetti M."/>
            <person name="Schuetze T."/>
            <person name="Sepcic K."/>
            <person name="Shelest E."/>
            <person name="Sherlock G."/>
            <person name="Sophianopoulou V."/>
            <person name="Squina F.M."/>
            <person name="Sun H."/>
            <person name="Susca A."/>
            <person name="Todd R.B."/>
            <person name="Tsang A."/>
            <person name="Unkles S.E."/>
            <person name="van de Wiele N."/>
            <person name="van Rossen-Uffink D."/>
            <person name="Oliveira J.V."/>
            <person name="Vesth T.C."/>
            <person name="Visser J."/>
            <person name="Yu J.-H."/>
            <person name="Zhou M."/>
            <person name="Andersen M.R."/>
            <person name="Archer D.B."/>
            <person name="Baker S.E."/>
            <person name="Benoit I."/>
            <person name="Brakhage A.A."/>
            <person name="Braus G.H."/>
            <person name="Fischer R."/>
            <person name="Frisvad J.C."/>
            <person name="Goldman G.H."/>
            <person name="Houbraken J."/>
            <person name="Oakley B."/>
            <person name="Pocsi I."/>
            <person name="Scazzocchio C."/>
            <person name="Seiboth B."/>
            <person name="vanKuyk P.A."/>
            <person name="Wortman J."/>
            <person name="Dyer P.S."/>
            <person name="Grigoriev I.V."/>
        </authorList>
    </citation>
    <scope>NUCLEOTIDE SEQUENCE [LARGE SCALE GENOMIC DNA]</scope>
    <source>
        <strain evidence="17">DTO 134E9</strain>
    </source>
</reference>
<dbReference type="InterPro" id="IPR037069">
    <property type="entry name" value="AcylCoA_DH/ox_N_sf"/>
</dbReference>
<dbReference type="FunFam" id="1.20.140.10:FF:000010">
    <property type="entry name" value="Acyl-coenzyme A oxidase"/>
    <property type="match status" value="1"/>
</dbReference>
<dbReference type="InterPro" id="IPR055060">
    <property type="entry name" value="ACOX_C_alpha1"/>
</dbReference>
<evidence type="ECO:0000256" key="5">
    <source>
        <dbReference type="ARBA" id="ARBA00022827"/>
    </source>
</evidence>
<feature type="domain" description="Acyl-CoA oxidase C-alpha1" evidence="15">
    <location>
        <begin position="287"/>
        <end position="449"/>
    </location>
</feature>
<name>A0A1L9RFJ5_ASPWE</name>
<evidence type="ECO:0000259" key="15">
    <source>
        <dbReference type="Pfam" id="PF22924"/>
    </source>
</evidence>
<evidence type="ECO:0000259" key="14">
    <source>
        <dbReference type="Pfam" id="PF14749"/>
    </source>
</evidence>
<evidence type="ECO:0000313" key="16">
    <source>
        <dbReference type="EMBL" id="OJJ33643.1"/>
    </source>
</evidence>
<dbReference type="GO" id="GO:0003997">
    <property type="term" value="F:acyl-CoA oxidase activity"/>
    <property type="evidence" value="ECO:0007669"/>
    <property type="project" value="InterPro"/>
</dbReference>
<dbReference type="GO" id="GO:0033540">
    <property type="term" value="P:fatty acid beta-oxidation using acyl-CoA oxidase"/>
    <property type="evidence" value="ECO:0007669"/>
    <property type="project" value="UniProtKB-UniPathway"/>
</dbReference>
<feature type="binding site" evidence="12">
    <location>
        <position position="185"/>
    </location>
    <ligand>
        <name>FAD</name>
        <dbReference type="ChEBI" id="CHEBI:57692"/>
    </ligand>
</feature>
<evidence type="ECO:0000256" key="11">
    <source>
        <dbReference type="PIRSR" id="PIRSR000168-1"/>
    </source>
</evidence>
<dbReference type="Pfam" id="PF01756">
    <property type="entry name" value="ACOX"/>
    <property type="match status" value="1"/>
</dbReference>
<dbReference type="OrthoDB" id="538336at2759"/>
<organism evidence="16 17">
    <name type="scientific">Aspergillus wentii DTO 134E9</name>
    <dbReference type="NCBI Taxonomy" id="1073089"/>
    <lineage>
        <taxon>Eukaryota</taxon>
        <taxon>Fungi</taxon>
        <taxon>Dikarya</taxon>
        <taxon>Ascomycota</taxon>
        <taxon>Pezizomycotina</taxon>
        <taxon>Eurotiomycetes</taxon>
        <taxon>Eurotiomycetidae</taxon>
        <taxon>Eurotiales</taxon>
        <taxon>Aspergillaceae</taxon>
        <taxon>Aspergillus</taxon>
        <taxon>Aspergillus subgen. Cremei</taxon>
    </lineage>
</organism>
<comment type="cofactor">
    <cofactor evidence="1">
        <name>FAD</name>
        <dbReference type="ChEBI" id="CHEBI:57692"/>
    </cofactor>
</comment>
<feature type="domain" description="Acyl-coenzyme A oxidase N-terminal" evidence="14">
    <location>
        <begin position="20"/>
        <end position="139"/>
    </location>
</feature>
<proteinExistence type="inferred from homology"/>
<dbReference type="InterPro" id="IPR029320">
    <property type="entry name" value="Acyl-CoA_ox_N"/>
</dbReference>
<dbReference type="Gene3D" id="1.20.140.10">
    <property type="entry name" value="Butyryl-CoA Dehydrogenase, subunit A, domain 3"/>
    <property type="match status" value="2"/>
</dbReference>
<dbReference type="GO" id="GO:0005504">
    <property type="term" value="F:fatty acid binding"/>
    <property type="evidence" value="ECO:0007669"/>
    <property type="project" value="TreeGrafter"/>
</dbReference>
<dbReference type="PANTHER" id="PTHR10909">
    <property type="entry name" value="ELECTRON TRANSPORT OXIDOREDUCTASE"/>
    <property type="match status" value="1"/>
</dbReference>
<evidence type="ECO:0000256" key="4">
    <source>
        <dbReference type="ARBA" id="ARBA00022630"/>
    </source>
</evidence>
<dbReference type="PIRSF" id="PIRSF000168">
    <property type="entry name" value="Acyl-CoA_oxidase"/>
    <property type="match status" value="1"/>
</dbReference>
<dbReference type="FunFam" id="1.20.140.10:FF:000007">
    <property type="entry name" value="Acyl-coenzyme A oxidase"/>
    <property type="match status" value="1"/>
</dbReference>
<dbReference type="VEuPathDB" id="FungiDB:ASPWEDRAFT_52085"/>
<dbReference type="Gene3D" id="2.40.110.10">
    <property type="entry name" value="Butyryl-CoA Dehydrogenase, subunit A, domain 2"/>
    <property type="match status" value="1"/>
</dbReference>
<dbReference type="InterPro" id="IPR012258">
    <property type="entry name" value="Acyl-CoA_oxidase"/>
</dbReference>
<evidence type="ECO:0000256" key="2">
    <source>
        <dbReference type="ARBA" id="ARBA00004275"/>
    </source>
</evidence>
<dbReference type="AlphaFoldDB" id="A0A1L9RFJ5"/>
<dbReference type="SUPFAM" id="SSF47203">
    <property type="entry name" value="Acyl-CoA dehydrogenase C-terminal domain-like"/>
    <property type="match status" value="2"/>
</dbReference>
<feature type="binding site" evidence="12">
    <location>
        <position position="146"/>
    </location>
    <ligand>
        <name>FAD</name>
        <dbReference type="ChEBI" id="CHEBI:57692"/>
    </ligand>
</feature>
<dbReference type="UniPathway" id="UPA00661"/>
<comment type="subcellular location">
    <subcellularLocation>
        <location evidence="2">Peroxisome</location>
    </subcellularLocation>
</comment>
<evidence type="ECO:0000256" key="7">
    <source>
        <dbReference type="ARBA" id="ARBA00023002"/>
    </source>
</evidence>
<dbReference type="PANTHER" id="PTHR10909:SF250">
    <property type="entry name" value="PEROXISOMAL ACYL-COENZYME A OXIDASE 1"/>
    <property type="match status" value="1"/>
</dbReference>
<evidence type="ECO:0000256" key="3">
    <source>
        <dbReference type="ARBA" id="ARBA00006288"/>
    </source>
</evidence>
<feature type="active site" description="Proton acceptor" evidence="11">
    <location>
        <position position="435"/>
    </location>
</feature>
<evidence type="ECO:0000256" key="9">
    <source>
        <dbReference type="ARBA" id="ARBA00023140"/>
    </source>
</evidence>
<evidence type="ECO:0000259" key="13">
    <source>
        <dbReference type="Pfam" id="PF01756"/>
    </source>
</evidence>
<keyword evidence="8" id="KW-0443">Lipid metabolism</keyword>
<evidence type="ECO:0000313" key="17">
    <source>
        <dbReference type="Proteomes" id="UP000184383"/>
    </source>
</evidence>
<accession>A0A1L9RFJ5</accession>
<keyword evidence="17" id="KW-1185">Reference proteome</keyword>
<dbReference type="EMBL" id="KV878213">
    <property type="protein sequence ID" value="OJJ33643.1"/>
    <property type="molecule type" value="Genomic_DNA"/>
</dbReference>
<dbReference type="GeneID" id="63753547"/>
<dbReference type="GO" id="GO:0055088">
    <property type="term" value="P:lipid homeostasis"/>
    <property type="evidence" value="ECO:0007669"/>
    <property type="project" value="TreeGrafter"/>
</dbReference>
<dbReference type="Proteomes" id="UP000184383">
    <property type="component" value="Unassembled WGS sequence"/>
</dbReference>
<feature type="domain" description="Acyl-CoA oxidase C-terminal" evidence="13">
    <location>
        <begin position="492"/>
        <end position="666"/>
    </location>
</feature>
<dbReference type="Gene3D" id="1.10.540.10">
    <property type="entry name" value="Acyl-CoA dehydrogenase/oxidase, N-terminal domain"/>
    <property type="match status" value="1"/>
</dbReference>
<dbReference type="Pfam" id="PF14749">
    <property type="entry name" value="Acyl-CoA_ox_N"/>
    <property type="match status" value="1"/>
</dbReference>
<evidence type="ECO:0000256" key="6">
    <source>
        <dbReference type="ARBA" id="ARBA00022832"/>
    </source>
</evidence>
<comment type="similarity">
    <text evidence="3 10">Belongs to the acyl-CoA oxidase family.</text>
</comment>
<dbReference type="InterPro" id="IPR036250">
    <property type="entry name" value="AcylCo_DH-like_C"/>
</dbReference>
<dbReference type="Pfam" id="PF22924">
    <property type="entry name" value="ACOX_C_alpha1"/>
    <property type="match status" value="1"/>
</dbReference>
<dbReference type="STRING" id="1073089.A0A1L9RFJ5"/>
<protein>
    <recommendedName>
        <fullName evidence="10">Acyl-coenzyme A oxidase</fullName>
    </recommendedName>
</protein>
<dbReference type="InterPro" id="IPR002655">
    <property type="entry name" value="Acyl-CoA_oxidase_C"/>
</dbReference>
<evidence type="ECO:0000256" key="8">
    <source>
        <dbReference type="ARBA" id="ARBA00023098"/>
    </source>
</evidence>
<gene>
    <name evidence="16" type="ORF">ASPWEDRAFT_52085</name>
</gene>
<dbReference type="InterPro" id="IPR046373">
    <property type="entry name" value="Acyl-CoA_Oxase/DH_mid-dom_sf"/>
</dbReference>
<keyword evidence="6" id="KW-0276">Fatty acid metabolism</keyword>
<evidence type="ECO:0000256" key="1">
    <source>
        <dbReference type="ARBA" id="ARBA00001974"/>
    </source>
</evidence>
<keyword evidence="5 10" id="KW-0274">FAD</keyword>
<dbReference type="RefSeq" id="XP_040687319.1">
    <property type="nucleotide sequence ID" value="XM_040837699.1"/>
</dbReference>
<dbReference type="FunFam" id="2.40.110.10:FF:000003">
    <property type="entry name" value="Acyl-coenzyme A oxidase"/>
    <property type="match status" value="1"/>
</dbReference>
<keyword evidence="9" id="KW-0576">Peroxisome</keyword>
<sequence>MVSNRQTALMGLARQTATFDSSKLTVTIYDDEETVQSRRAAFHRIESSLGLLDNMKLPHVYADLDREGLYLEGVRRARAITEDMLVHGHKHFESMTERYHMTNATPFGLNFLMFRKTIELQGAAMQKEEWLPLIDQMKINGAYVQTELSHGTFVRGIETTATFDRDSDGFILNSPTLTSIKYWPGGLGLSCSHAVIVARLITNGKDHGMHWFVVQIRSLEDHSVLDGVELGDIGIKMGYNGTCNGYARFNQLRIPRKNLLAAHVQVLADGTYIKNAGDDVPLSKRLYATMLDVRCAIIESAAFALAQAVTVASRYSIVREQGSPMFDESNAEFPIVAYKSQHYRLLTVISQAYAILFASKEFSQTYRLFVKQRADSNFSLLSTVHALSTGLKAWSTGIAAAGAEEARKMCGGHGYVAMSGLPEMVATVSAMPTFEGENYVMWQQLGRYLFKQVDLYTAGKEVDANMQEFLCGFNEYLNELSTHSVTGDLSEPSTLLSIYLYRARALLATAYREFTEEAEVSSKAEAWNSSLMAITAAGHAYTVYIVLRSFQSRVATAEANLQPVLSRLCNLFALTTIVSPTPSFYSVTFFEAGILSPGQLSSIRKSINPILEQLLPDIIALTDAWDFTDASLCSALGCSDGNAYERLMSWTRQLPVNNGNIVRNAWEGGLFPGRPYGARL</sequence>
<evidence type="ECO:0000256" key="10">
    <source>
        <dbReference type="PIRNR" id="PIRNR000168"/>
    </source>
</evidence>
<dbReference type="GO" id="GO:0005777">
    <property type="term" value="C:peroxisome"/>
    <property type="evidence" value="ECO:0007669"/>
    <property type="project" value="UniProtKB-SubCell"/>
</dbReference>
<dbReference type="InterPro" id="IPR009100">
    <property type="entry name" value="AcylCoA_DH/oxidase_NM_dom_sf"/>
</dbReference>